<evidence type="ECO:0000313" key="2">
    <source>
        <dbReference type="EMBL" id="CCG25801.1"/>
    </source>
</evidence>
<proteinExistence type="predicted"/>
<keyword evidence="3" id="KW-1185">Reference proteome</keyword>
<accession>H8X413</accession>
<dbReference type="GeneID" id="14539300"/>
<evidence type="ECO:0000313" key="3">
    <source>
        <dbReference type="Proteomes" id="UP000005018"/>
    </source>
</evidence>
<dbReference type="EMBL" id="HE681721">
    <property type="protein sequence ID" value="CCG25801.1"/>
    <property type="molecule type" value="Genomic_DNA"/>
</dbReference>
<dbReference type="RefSeq" id="XP_003868705.1">
    <property type="nucleotide sequence ID" value="XM_003868657.1"/>
</dbReference>
<dbReference type="Pfam" id="PF04000">
    <property type="entry name" value="Sas10_Utp3"/>
    <property type="match status" value="1"/>
</dbReference>
<organism evidence="2 3">
    <name type="scientific">Candida orthopsilosis (strain 90-125)</name>
    <name type="common">Yeast</name>
    <dbReference type="NCBI Taxonomy" id="1136231"/>
    <lineage>
        <taxon>Eukaryota</taxon>
        <taxon>Fungi</taxon>
        <taxon>Dikarya</taxon>
        <taxon>Ascomycota</taxon>
        <taxon>Saccharomycotina</taxon>
        <taxon>Pichiomycetes</taxon>
        <taxon>Debaryomycetaceae</taxon>
        <taxon>Candida/Lodderomyces clade</taxon>
        <taxon>Candida</taxon>
    </lineage>
</organism>
<feature type="region of interest" description="Disordered" evidence="1">
    <location>
        <begin position="289"/>
        <end position="342"/>
    </location>
</feature>
<protein>
    <submittedName>
        <fullName evidence="2">Lcp5 protein</fullName>
    </submittedName>
</protein>
<gene>
    <name evidence="2" type="ORF">CORT_0C04280</name>
</gene>
<evidence type="ECO:0000256" key="1">
    <source>
        <dbReference type="SAM" id="MobiDB-lite"/>
    </source>
</evidence>
<dbReference type="PANTHER" id="PTHR13237">
    <property type="entry name" value="SOMETHING ABOUT SILENCING PROTEIN 10-RELATED"/>
    <property type="match status" value="1"/>
</dbReference>
<dbReference type="AlphaFoldDB" id="H8X413"/>
<name>H8X413_CANO9</name>
<dbReference type="OrthoDB" id="203440at2759"/>
<dbReference type="eggNOG" id="KOG3117">
    <property type="taxonomic scope" value="Eukaryota"/>
</dbReference>
<dbReference type="GO" id="GO:0032040">
    <property type="term" value="C:small-subunit processome"/>
    <property type="evidence" value="ECO:0007669"/>
    <property type="project" value="TreeGrafter"/>
</dbReference>
<dbReference type="HOGENOM" id="CLU_065858_0_0_1"/>
<dbReference type="GO" id="GO:0000462">
    <property type="term" value="P:maturation of SSU-rRNA from tricistronic rRNA transcript (SSU-rRNA, 5.8S rRNA, LSU-rRNA)"/>
    <property type="evidence" value="ECO:0007669"/>
    <property type="project" value="TreeGrafter"/>
</dbReference>
<reference evidence="2 3" key="1">
    <citation type="journal article" date="2012" name="PLoS ONE">
        <title>Sequence and analysis of the genome of the pathogenic yeast Candida orthopsilosis.</title>
        <authorList>
            <person name="Riccombeni A."/>
            <person name="Vidanes G."/>
            <person name="Proux-Wera E."/>
            <person name="Wolfe K.H."/>
            <person name="Butler G."/>
        </authorList>
    </citation>
    <scope>NUCLEOTIDE SEQUENCE [LARGE SCALE GENOMIC DNA]</scope>
    <source>
        <strain evidence="2 3">Co 90-125</strain>
    </source>
</reference>
<dbReference type="KEGG" id="cot:CORT_0C04280"/>
<dbReference type="Proteomes" id="UP000005018">
    <property type="component" value="Chromosome 3"/>
</dbReference>
<sequence>MHFYYIITVCQPHIMSNIDGTLKSIITAANAANNAVEDLTSATAQVEHPSFIQNLLEKSGQTEAEGISLLSLKNSALASYINNLVLIVLGQIDRMDNDENENLKNEAIERSIAQRVTLEKGVKPLERKITYQIENLMKTFSKAESQELQAKKEEEDADESNDDGSDGKEDNDVDSEEDEMAFRPDAAALAKLAPQATKSPSNEKYKPPKISAMAPPTSKDSDAKNAPTQKLQSMEEYLQEQSDLPTAEASIGSTIVSHGRGGVKTQYDRKKEKEIQTYEEANFTRLPTAQTKKSFKQKQRDMANQFAGEDWSIFNKDKDLDSGTSRKRKPTTSWDRVKRKRT</sequence>
<feature type="region of interest" description="Disordered" evidence="1">
    <location>
        <begin position="144"/>
        <end position="270"/>
    </location>
</feature>
<dbReference type="InterPro" id="IPR007146">
    <property type="entry name" value="Sas10/Utp3/C1D"/>
</dbReference>
<dbReference type="PANTHER" id="PTHR13237:SF9">
    <property type="entry name" value="NEUROGUIDIN"/>
    <property type="match status" value="1"/>
</dbReference>
<feature type="compositionally biased region" description="Low complexity" evidence="1">
    <location>
        <begin position="183"/>
        <end position="196"/>
    </location>
</feature>
<feature type="compositionally biased region" description="Acidic residues" evidence="1">
    <location>
        <begin position="155"/>
        <end position="164"/>
    </location>
</feature>